<feature type="compositionally biased region" description="Basic and acidic residues" evidence="1">
    <location>
        <begin position="508"/>
        <end position="525"/>
    </location>
</feature>
<dbReference type="AlphaFoldDB" id="A0AAN7WKQ2"/>
<reference evidence="2" key="1">
    <citation type="submission" date="2023-08" db="EMBL/GenBank/DDBJ databases">
        <title>Black Yeasts Isolated from many extreme environments.</title>
        <authorList>
            <person name="Coleine C."/>
            <person name="Stajich J.E."/>
            <person name="Selbmann L."/>
        </authorList>
    </citation>
    <scope>NUCLEOTIDE SEQUENCE</scope>
    <source>
        <strain evidence="2">CCFEE 5810</strain>
    </source>
</reference>
<evidence type="ECO:0000313" key="3">
    <source>
        <dbReference type="Proteomes" id="UP001310594"/>
    </source>
</evidence>
<sequence>MGLDCSRPCNETVAEFYISGGRPPFPYRVDNWQTKDFDRFGDILSEYYNRERGRRSSRMSSPLMGQAMMMQPGMVGVQGGPGMGMTQPGYEYGGGGGGGGMGMPMMGNYSPWMNMEDFQGRTRQGRYPTMTDFEHMRQQIDNKFRRMAEEYQQSLDERDELMFGSEKDRREEQFRARMMKMIQEMSPQLSQFFQMGGQMGGAGSMAGNPMTGMGMGAGGGMAGLGGAGGMGGMNPMMGGQMGAPNPMMSPQMGGMMGGAGMFGGGMDGMRGGRRGGRKGLRGLGGGGSWDEDEDDFLGGMGRNRRRRRRGGFGDDEDDMFGGGFGQVEAGRPSPRDPPPRPRPGGGQDRGDGPFFDGGGRSGLAFDDGPFDEQRPVRSAFDEPSPFAHRPEAGIRMGGSPFMSERPLSASDSLRVNPSSSPPSMRPNNPFSFSSDELRSQPMPDTDLFRGSSARSPYDRGGRSIPDYGGSSRAPSPLPGPGILRTPGAPPRRRGSEVAFEGGVGAMEPEARLSRSRSDEDRRGEADAGSVPGPRDIK</sequence>
<evidence type="ECO:0000313" key="2">
    <source>
        <dbReference type="EMBL" id="KAK5708280.1"/>
    </source>
</evidence>
<organism evidence="2 3">
    <name type="scientific">Elasticomyces elasticus</name>
    <dbReference type="NCBI Taxonomy" id="574655"/>
    <lineage>
        <taxon>Eukaryota</taxon>
        <taxon>Fungi</taxon>
        <taxon>Dikarya</taxon>
        <taxon>Ascomycota</taxon>
        <taxon>Pezizomycotina</taxon>
        <taxon>Dothideomycetes</taxon>
        <taxon>Dothideomycetidae</taxon>
        <taxon>Mycosphaerellales</taxon>
        <taxon>Teratosphaeriaceae</taxon>
        <taxon>Elasticomyces</taxon>
    </lineage>
</organism>
<evidence type="ECO:0000256" key="1">
    <source>
        <dbReference type="SAM" id="MobiDB-lite"/>
    </source>
</evidence>
<name>A0AAN7WKQ2_9PEZI</name>
<feature type="compositionally biased region" description="Low complexity" evidence="1">
    <location>
        <begin position="425"/>
        <end position="434"/>
    </location>
</feature>
<feature type="region of interest" description="Disordered" evidence="1">
    <location>
        <begin position="268"/>
        <end position="537"/>
    </location>
</feature>
<protein>
    <submittedName>
        <fullName evidence="2">Uncharacterized protein</fullName>
    </submittedName>
</protein>
<dbReference type="EMBL" id="JAVRQU010000001">
    <property type="protein sequence ID" value="KAK5708280.1"/>
    <property type="molecule type" value="Genomic_DNA"/>
</dbReference>
<dbReference type="Proteomes" id="UP001310594">
    <property type="component" value="Unassembled WGS sequence"/>
</dbReference>
<gene>
    <name evidence="2" type="ORF">LTR97_000820</name>
</gene>
<feature type="compositionally biased region" description="Basic residues" evidence="1">
    <location>
        <begin position="271"/>
        <end position="280"/>
    </location>
</feature>
<proteinExistence type="predicted"/>
<accession>A0AAN7WKQ2</accession>
<comment type="caution">
    <text evidence="2">The sequence shown here is derived from an EMBL/GenBank/DDBJ whole genome shotgun (WGS) entry which is preliminary data.</text>
</comment>